<name>A0AA35QBD1_9HYPO</name>
<protein>
    <recommendedName>
        <fullName evidence="3">Zn(2)-C6 fungal-type domain-containing protein</fullName>
    </recommendedName>
</protein>
<dbReference type="Gene3D" id="4.10.240.10">
    <property type="entry name" value="Zn(2)-C6 fungal-type DNA-binding domain"/>
    <property type="match status" value="1"/>
</dbReference>
<evidence type="ECO:0000256" key="2">
    <source>
        <dbReference type="SAM" id="MobiDB-lite"/>
    </source>
</evidence>
<evidence type="ECO:0000259" key="3">
    <source>
        <dbReference type="PROSITE" id="PS50048"/>
    </source>
</evidence>
<dbReference type="PROSITE" id="PS50048">
    <property type="entry name" value="ZN2_CY6_FUNGAL_2"/>
    <property type="match status" value="1"/>
</dbReference>
<feature type="compositionally biased region" description="Low complexity" evidence="2">
    <location>
        <begin position="1"/>
        <end position="26"/>
    </location>
</feature>
<dbReference type="EMBL" id="CABFNP030001299">
    <property type="protein sequence ID" value="CAI6098870.1"/>
    <property type="molecule type" value="Genomic_DNA"/>
</dbReference>
<evidence type="ECO:0000256" key="1">
    <source>
        <dbReference type="ARBA" id="ARBA00023242"/>
    </source>
</evidence>
<reference evidence="4" key="1">
    <citation type="submission" date="2023-01" db="EMBL/GenBank/DDBJ databases">
        <authorList>
            <person name="Piombo E."/>
        </authorList>
    </citation>
    <scope>NUCLEOTIDE SEQUENCE</scope>
</reference>
<evidence type="ECO:0000313" key="5">
    <source>
        <dbReference type="Proteomes" id="UP001160390"/>
    </source>
</evidence>
<dbReference type="CDD" id="cd00067">
    <property type="entry name" value="GAL4"/>
    <property type="match status" value="1"/>
</dbReference>
<organism evidence="4 5">
    <name type="scientific">Clonostachys chloroleuca</name>
    <dbReference type="NCBI Taxonomy" id="1926264"/>
    <lineage>
        <taxon>Eukaryota</taxon>
        <taxon>Fungi</taxon>
        <taxon>Dikarya</taxon>
        <taxon>Ascomycota</taxon>
        <taxon>Pezizomycotina</taxon>
        <taxon>Sordariomycetes</taxon>
        <taxon>Hypocreomycetidae</taxon>
        <taxon>Hypocreales</taxon>
        <taxon>Bionectriaceae</taxon>
        <taxon>Clonostachys</taxon>
    </lineage>
</organism>
<feature type="domain" description="Zn(2)-C6 fungal-type" evidence="3">
    <location>
        <begin position="46"/>
        <end position="78"/>
    </location>
</feature>
<dbReference type="SUPFAM" id="SSF57701">
    <property type="entry name" value="Zn2/Cys6 DNA-binding domain"/>
    <property type="match status" value="1"/>
</dbReference>
<dbReference type="Pfam" id="PF00172">
    <property type="entry name" value="Zn_clus"/>
    <property type="match status" value="1"/>
</dbReference>
<dbReference type="PROSITE" id="PS00463">
    <property type="entry name" value="ZN2_CY6_FUNGAL_1"/>
    <property type="match status" value="1"/>
</dbReference>
<sequence length="493" mass="53829">MDLVVTPSAASASPSTSESTSKSAVTIASGSAEQPRHQLSSKTRFSCDRCHAQKLRCVKDEGIATCRRCLRLKTLCRYSPRAARLSVKPRGQSTHLPQPDHDLTLSTGESLKDIQPVPVAASLGDVDWWVPADTPIGLVEGQDHNKIPGTVGSCSNSGCTVQGGLSAQEIFSTSIFDSLGDTIIPGNHSSVDWDFMIPDDTIKQTLPLINTPDSPIGHIGQSINPNPVRPLVSTFQRLASLSAQIYECGANLPSPHRSSTRQTHTSYNVGINARPKSAHFIFDELFRVTTEFIEFLRCLPNSRCEEDTVLCTTSPGFQLSQSFNSYSQDMPSSDQSVVGNHMASQPWPSSHVDDATVFMIMSCHSSLTETYVSILQMMQMCLEHSLIPQMGSSWLVILPRVQVGSVELPSLQVGDQTPVSSKATSSMYMMTVTMLFSRLWVQLANILRERIGANPNTGMAQKSSLVDTMWDTALDRTDQLIQTIDSIKSQLHG</sequence>
<gene>
    <name evidence="4" type="ORF">CCHLO57077_00002859</name>
</gene>
<dbReference type="SMART" id="SM00066">
    <property type="entry name" value="GAL4"/>
    <property type="match status" value="1"/>
</dbReference>
<accession>A0AA35QBD1</accession>
<keyword evidence="5" id="KW-1185">Reference proteome</keyword>
<keyword evidence="1" id="KW-0539">Nucleus</keyword>
<dbReference type="GO" id="GO:0000981">
    <property type="term" value="F:DNA-binding transcription factor activity, RNA polymerase II-specific"/>
    <property type="evidence" value="ECO:0007669"/>
    <property type="project" value="InterPro"/>
</dbReference>
<dbReference type="GO" id="GO:0008270">
    <property type="term" value="F:zinc ion binding"/>
    <property type="evidence" value="ECO:0007669"/>
    <property type="project" value="InterPro"/>
</dbReference>
<feature type="compositionally biased region" description="Polar residues" evidence="2">
    <location>
        <begin position="28"/>
        <end position="38"/>
    </location>
</feature>
<proteinExistence type="predicted"/>
<dbReference type="InterPro" id="IPR001138">
    <property type="entry name" value="Zn2Cys6_DnaBD"/>
</dbReference>
<dbReference type="Proteomes" id="UP001160390">
    <property type="component" value="Unassembled WGS sequence"/>
</dbReference>
<dbReference type="InterPro" id="IPR036864">
    <property type="entry name" value="Zn2-C6_fun-type_DNA-bd_sf"/>
</dbReference>
<feature type="region of interest" description="Disordered" evidence="2">
    <location>
        <begin position="1"/>
        <end position="38"/>
    </location>
</feature>
<comment type="caution">
    <text evidence="4">The sequence shown here is derived from an EMBL/GenBank/DDBJ whole genome shotgun (WGS) entry which is preliminary data.</text>
</comment>
<evidence type="ECO:0000313" key="4">
    <source>
        <dbReference type="EMBL" id="CAI6098870.1"/>
    </source>
</evidence>
<dbReference type="AlphaFoldDB" id="A0AA35QBD1"/>